<dbReference type="GO" id="GO:0003677">
    <property type="term" value="F:DNA binding"/>
    <property type="evidence" value="ECO:0007669"/>
    <property type="project" value="UniProtKB-KW"/>
</dbReference>
<dbReference type="GO" id="GO:0003964">
    <property type="term" value="F:RNA-directed DNA polymerase activity"/>
    <property type="evidence" value="ECO:0007669"/>
    <property type="project" value="UniProtKB-KW"/>
</dbReference>
<feature type="domain" description="Integrase catalytic" evidence="13">
    <location>
        <begin position="241"/>
        <end position="403"/>
    </location>
</feature>
<dbReference type="GO" id="GO:0006310">
    <property type="term" value="P:DNA recombination"/>
    <property type="evidence" value="ECO:0007669"/>
    <property type="project" value="UniProtKB-KW"/>
</dbReference>
<keyword evidence="15" id="KW-1185">Reference proteome</keyword>
<dbReference type="EMBL" id="JAPEVG010000435">
    <property type="protein sequence ID" value="KAJ8462836.1"/>
    <property type="molecule type" value="Genomic_DNA"/>
</dbReference>
<keyword evidence="10" id="KW-0238">DNA-binding</keyword>
<evidence type="ECO:0000256" key="2">
    <source>
        <dbReference type="ARBA" id="ARBA00022723"/>
    </source>
</evidence>
<dbReference type="SUPFAM" id="SSF53098">
    <property type="entry name" value="Ribonuclease H-like"/>
    <property type="match status" value="1"/>
</dbReference>
<evidence type="ECO:0000256" key="11">
    <source>
        <dbReference type="ARBA" id="ARBA00023172"/>
    </source>
</evidence>
<dbReference type="SMART" id="SM00298">
    <property type="entry name" value="CHROMO"/>
    <property type="match status" value="1"/>
</dbReference>
<accession>A0AAD7TJM6</accession>
<dbReference type="GO" id="GO:0004190">
    <property type="term" value="F:aspartic-type endopeptidase activity"/>
    <property type="evidence" value="ECO:0007669"/>
    <property type="project" value="UniProtKB-KW"/>
</dbReference>
<dbReference type="Pfam" id="PF17921">
    <property type="entry name" value="Integrase_H2C2"/>
    <property type="match status" value="1"/>
</dbReference>
<dbReference type="Pfam" id="PF00385">
    <property type="entry name" value="Chromo"/>
    <property type="match status" value="1"/>
</dbReference>
<dbReference type="InterPro" id="IPR050951">
    <property type="entry name" value="Retrovirus_Pol_polyprotein"/>
</dbReference>
<protein>
    <recommendedName>
        <fullName evidence="16">Transposon Ty3-I Gag-Pol polyprotein</fullName>
    </recommendedName>
</protein>
<dbReference type="PROSITE" id="PS50013">
    <property type="entry name" value="CHROMO_2"/>
    <property type="match status" value="1"/>
</dbReference>
<dbReference type="InterPro" id="IPR012337">
    <property type="entry name" value="RNaseH-like_sf"/>
</dbReference>
<keyword evidence="7" id="KW-0229">DNA integration</keyword>
<evidence type="ECO:0000256" key="9">
    <source>
        <dbReference type="ARBA" id="ARBA00022932"/>
    </source>
</evidence>
<dbReference type="PROSITE" id="PS50994">
    <property type="entry name" value="INTEGRASE"/>
    <property type="match status" value="1"/>
</dbReference>
<dbReference type="Proteomes" id="UP001215151">
    <property type="component" value="Unassembled WGS sequence"/>
</dbReference>
<evidence type="ECO:0000313" key="15">
    <source>
        <dbReference type="Proteomes" id="UP001215151"/>
    </source>
</evidence>
<dbReference type="GO" id="GO:0046872">
    <property type="term" value="F:metal ion binding"/>
    <property type="evidence" value="ECO:0007669"/>
    <property type="project" value="UniProtKB-KW"/>
</dbReference>
<dbReference type="SUPFAM" id="SSF54160">
    <property type="entry name" value="Chromo domain-like"/>
    <property type="match status" value="1"/>
</dbReference>
<evidence type="ECO:0000256" key="8">
    <source>
        <dbReference type="ARBA" id="ARBA00022918"/>
    </source>
</evidence>
<dbReference type="GO" id="GO:0003723">
    <property type="term" value="F:RNA binding"/>
    <property type="evidence" value="ECO:0007669"/>
    <property type="project" value="UniProtKB-KW"/>
</dbReference>
<dbReference type="AlphaFoldDB" id="A0AAD7TJM6"/>
<evidence type="ECO:0000256" key="3">
    <source>
        <dbReference type="ARBA" id="ARBA00022750"/>
    </source>
</evidence>
<evidence type="ECO:0000256" key="5">
    <source>
        <dbReference type="ARBA" id="ARBA00022842"/>
    </source>
</evidence>
<dbReference type="InterPro" id="IPR023780">
    <property type="entry name" value="Chromo_domain"/>
</dbReference>
<evidence type="ECO:0000256" key="7">
    <source>
        <dbReference type="ARBA" id="ARBA00022908"/>
    </source>
</evidence>
<dbReference type="GO" id="GO:0003887">
    <property type="term" value="F:DNA-directed DNA polymerase activity"/>
    <property type="evidence" value="ECO:0007669"/>
    <property type="project" value="UniProtKB-KW"/>
</dbReference>
<keyword evidence="9" id="KW-0239">DNA-directed DNA polymerase</keyword>
<dbReference type="InterPro" id="IPR016197">
    <property type="entry name" value="Chromo-like_dom_sf"/>
</dbReference>
<evidence type="ECO:0000256" key="10">
    <source>
        <dbReference type="ARBA" id="ARBA00023125"/>
    </source>
</evidence>
<evidence type="ECO:0000259" key="12">
    <source>
        <dbReference type="PROSITE" id="PS50013"/>
    </source>
</evidence>
<dbReference type="GO" id="GO:0006508">
    <property type="term" value="P:proteolysis"/>
    <property type="evidence" value="ECO:0007669"/>
    <property type="project" value="UniProtKB-KW"/>
</dbReference>
<reference evidence="14" key="1">
    <citation type="submission" date="2022-11" db="EMBL/GenBank/DDBJ databases">
        <title>Genome Sequence of Cubamyces cubensis.</title>
        <authorList>
            <person name="Buettner E."/>
        </authorList>
    </citation>
    <scope>NUCLEOTIDE SEQUENCE</scope>
    <source>
        <strain evidence="14">MPL-01</strain>
    </source>
</reference>
<keyword evidence="5" id="KW-0460">Magnesium</keyword>
<evidence type="ECO:0000259" key="13">
    <source>
        <dbReference type="PROSITE" id="PS50994"/>
    </source>
</evidence>
<keyword evidence="2" id="KW-0479">Metal-binding</keyword>
<evidence type="ECO:0000256" key="4">
    <source>
        <dbReference type="ARBA" id="ARBA00022801"/>
    </source>
</evidence>
<keyword evidence="3" id="KW-0064">Aspartyl protease</keyword>
<keyword evidence="9" id="KW-0548">Nucleotidyltransferase</keyword>
<evidence type="ECO:0000256" key="1">
    <source>
        <dbReference type="ARBA" id="ARBA00022670"/>
    </source>
</evidence>
<evidence type="ECO:0008006" key="16">
    <source>
        <dbReference type="Google" id="ProtNLM"/>
    </source>
</evidence>
<dbReference type="GO" id="GO:0006338">
    <property type="term" value="P:chromatin remodeling"/>
    <property type="evidence" value="ECO:0007669"/>
    <property type="project" value="UniProtKB-ARBA"/>
</dbReference>
<dbReference type="GO" id="GO:0005634">
    <property type="term" value="C:nucleus"/>
    <property type="evidence" value="ECO:0007669"/>
    <property type="project" value="UniProtKB-ARBA"/>
</dbReference>
<dbReference type="Gene3D" id="3.30.420.10">
    <property type="entry name" value="Ribonuclease H-like superfamily/Ribonuclease H"/>
    <property type="match status" value="1"/>
</dbReference>
<dbReference type="Gene3D" id="2.40.50.40">
    <property type="match status" value="1"/>
</dbReference>
<feature type="domain" description="Chromo" evidence="12">
    <location>
        <begin position="567"/>
        <end position="621"/>
    </location>
</feature>
<dbReference type="InterPro" id="IPR000953">
    <property type="entry name" value="Chromo/chromo_shadow_dom"/>
</dbReference>
<evidence type="ECO:0000256" key="6">
    <source>
        <dbReference type="ARBA" id="ARBA00022884"/>
    </source>
</evidence>
<keyword evidence="4" id="KW-0378">Hydrolase</keyword>
<dbReference type="CDD" id="cd18970">
    <property type="entry name" value="CD_POL_like"/>
    <property type="match status" value="1"/>
</dbReference>
<evidence type="ECO:0000313" key="14">
    <source>
        <dbReference type="EMBL" id="KAJ8462836.1"/>
    </source>
</evidence>
<organism evidence="14 15">
    <name type="scientific">Trametes cubensis</name>
    <dbReference type="NCBI Taxonomy" id="1111947"/>
    <lineage>
        <taxon>Eukaryota</taxon>
        <taxon>Fungi</taxon>
        <taxon>Dikarya</taxon>
        <taxon>Basidiomycota</taxon>
        <taxon>Agaricomycotina</taxon>
        <taxon>Agaricomycetes</taxon>
        <taxon>Polyporales</taxon>
        <taxon>Polyporaceae</taxon>
        <taxon>Trametes</taxon>
    </lineage>
</organism>
<keyword evidence="6" id="KW-0694">RNA-binding</keyword>
<keyword evidence="8" id="KW-0695">RNA-directed DNA polymerase</keyword>
<sequence>MGGSRGFAKQQAPCASARWQEFLGQYDFKIAYIKGEDNGAADALSRLHRPVVEEPELSTLSIAALSRIDDALSGLLDAERAHVTASAPGAFAAQQPGAHAGALRVSTDPAWLERIRDGYQSDKWCLRLLALVSNGAKDPLLSLREGSLEGRISCGVRVSNGLLYVGDRLCIPRVPDLREGIFRLAHDTLGHFGVDKSYAAIRDSFFWPKMRTELETLYIPSCDACQRNKSLHSRPPGPLHPLPVPDGRCDSVAIDFIGPLPEDQGFNYLVTMTDRLNSDIRLVPCRSDISAESFAGLFFEHWYCKNGLPINIVSDRDKLFVSRFWKALHHLMGVKLLLSSAFHPETDGASERSNRTVIQMLRFHVARNQTGWVRALPTIRFQLMNTVNASTGLSPFYLRHGRSPRIIPPIDDTSSNATSSSVGADDTSAALEALRRLETDVMEAQDTLLLAKAAQALHASASRAPDPLFAVGDRVLLSTFHRRREYMQRGSHRVAKFMVRFDGPYTITAANHSSSTYTLDLPASMHIFPTFHASLLRPYVPNPDDLYPGRSHPEPGPIVTANGEEEFFVERILDRRRVGRGWQYLVRWLGYGPGSDSWLPGREVSELAALDVFLQENNLEA</sequence>
<keyword evidence="11" id="KW-0233">DNA recombination</keyword>
<dbReference type="PANTHER" id="PTHR37984">
    <property type="entry name" value="PROTEIN CBG26694"/>
    <property type="match status" value="1"/>
</dbReference>
<comment type="caution">
    <text evidence="14">The sequence shown here is derived from an EMBL/GenBank/DDBJ whole genome shotgun (WGS) entry which is preliminary data.</text>
</comment>
<dbReference type="InterPro" id="IPR001584">
    <property type="entry name" value="Integrase_cat-core"/>
</dbReference>
<dbReference type="Gene3D" id="1.10.340.70">
    <property type="match status" value="1"/>
</dbReference>
<dbReference type="InterPro" id="IPR056924">
    <property type="entry name" value="SH3_Tf2-1"/>
</dbReference>
<gene>
    <name evidence="14" type="ORF">ONZ51_g10647</name>
</gene>
<dbReference type="PANTHER" id="PTHR37984:SF5">
    <property type="entry name" value="PROTEIN NYNRIN-LIKE"/>
    <property type="match status" value="1"/>
</dbReference>
<dbReference type="InterPro" id="IPR041588">
    <property type="entry name" value="Integrase_H2C2"/>
</dbReference>
<dbReference type="InterPro" id="IPR036397">
    <property type="entry name" value="RNaseH_sf"/>
</dbReference>
<keyword evidence="9" id="KW-0808">Transferase</keyword>
<proteinExistence type="predicted"/>
<dbReference type="Pfam" id="PF24626">
    <property type="entry name" value="SH3_Tf2-1"/>
    <property type="match status" value="1"/>
</dbReference>
<name>A0AAD7TJM6_9APHY</name>
<keyword evidence="1" id="KW-0645">Protease</keyword>
<dbReference type="GO" id="GO:0015074">
    <property type="term" value="P:DNA integration"/>
    <property type="evidence" value="ECO:0007669"/>
    <property type="project" value="UniProtKB-KW"/>
</dbReference>